<evidence type="ECO:0000313" key="3">
    <source>
        <dbReference type="EMBL" id="CAA9500515.1"/>
    </source>
</evidence>
<dbReference type="Gene3D" id="3.30.360.10">
    <property type="entry name" value="Dihydrodipicolinate Reductase, domain 2"/>
    <property type="match status" value="1"/>
</dbReference>
<evidence type="ECO:0000259" key="1">
    <source>
        <dbReference type="Pfam" id="PF01408"/>
    </source>
</evidence>
<accession>A0A6J4SMI9</accession>
<dbReference type="SUPFAM" id="SSF51735">
    <property type="entry name" value="NAD(P)-binding Rossmann-fold domains"/>
    <property type="match status" value="1"/>
</dbReference>
<dbReference type="EMBL" id="CADCVN010000749">
    <property type="protein sequence ID" value="CAA9500515.1"/>
    <property type="molecule type" value="Genomic_DNA"/>
</dbReference>
<reference evidence="3" key="1">
    <citation type="submission" date="2020-02" db="EMBL/GenBank/DDBJ databases">
        <authorList>
            <person name="Meier V. D."/>
        </authorList>
    </citation>
    <scope>NUCLEOTIDE SEQUENCE</scope>
    <source>
        <strain evidence="3">AVDCRST_MAG96</strain>
    </source>
</reference>
<dbReference type="Pfam" id="PF01408">
    <property type="entry name" value="GFO_IDH_MocA"/>
    <property type="match status" value="1"/>
</dbReference>
<dbReference type="PANTHER" id="PTHR43708:SF3">
    <property type="entry name" value="OXIDOREDUCTASE"/>
    <property type="match status" value="1"/>
</dbReference>
<dbReference type="InterPro" id="IPR051317">
    <property type="entry name" value="Gfo/Idh/MocA_oxidoreduct"/>
</dbReference>
<dbReference type="InterPro" id="IPR000683">
    <property type="entry name" value="Gfo/Idh/MocA-like_OxRdtase_N"/>
</dbReference>
<evidence type="ECO:0000259" key="2">
    <source>
        <dbReference type="Pfam" id="PF22725"/>
    </source>
</evidence>
<sequence>MKQFVRIKILSNSLTVIYCYMRKLRMGMIGGGAGAFIGVIHRMAAIMDGEIELVCGALSSDPQKSKASGKDLNLDPGRVYDSYQEMIAKEKELPEHTRMDFVSIVTPNHVHFEPAKLAMENGFHVVLDKPMTFTLAEAKELKEVVQKTGKYFCLTHTYTGYPLVKEARVQVRGGRLGNIRKILVTYPQGWLTSFVEGSQDNKQASWRTDPSKSGIAGGMGDIGTHAFNLAEYISGLKVTQMSADLHIVVEGRKLDDDGAVLLKFENGATGVLIASQIMAGEENNLNIKIYGDQGGMKWYQHDPNTLIFIAPGKPVETWRAGTNYLSEVAKHNTRITAGHPEGYVEAFANHYRNFALCVKAQLQGEKPKQEWLDFPGVEDGVRGMAFIENVIASSKSQDKWTPFTV</sequence>
<dbReference type="InterPro" id="IPR036291">
    <property type="entry name" value="NAD(P)-bd_dom_sf"/>
</dbReference>
<dbReference type="SUPFAM" id="SSF55347">
    <property type="entry name" value="Glyceraldehyde-3-phosphate dehydrogenase-like, C-terminal domain"/>
    <property type="match status" value="1"/>
</dbReference>
<feature type="domain" description="Gfo/Idh/MocA-like oxidoreductase N-terminal" evidence="1">
    <location>
        <begin position="25"/>
        <end position="153"/>
    </location>
</feature>
<gene>
    <name evidence="3" type="ORF">AVDCRST_MAG96-1943</name>
</gene>
<name>A0A6J4SMI9_9BACT</name>
<dbReference type="Gene3D" id="3.40.50.720">
    <property type="entry name" value="NAD(P)-binding Rossmann-like Domain"/>
    <property type="match status" value="1"/>
</dbReference>
<protein>
    <submittedName>
        <fullName evidence="3">Oxidoreductase</fullName>
    </submittedName>
</protein>
<proteinExistence type="predicted"/>
<dbReference type="Pfam" id="PF22725">
    <property type="entry name" value="GFO_IDH_MocA_C3"/>
    <property type="match status" value="1"/>
</dbReference>
<dbReference type="InterPro" id="IPR055170">
    <property type="entry name" value="GFO_IDH_MocA-like_dom"/>
</dbReference>
<organism evidence="3">
    <name type="scientific">uncultured Segetibacter sp</name>
    <dbReference type="NCBI Taxonomy" id="481133"/>
    <lineage>
        <taxon>Bacteria</taxon>
        <taxon>Pseudomonadati</taxon>
        <taxon>Bacteroidota</taxon>
        <taxon>Chitinophagia</taxon>
        <taxon>Chitinophagales</taxon>
        <taxon>Chitinophagaceae</taxon>
        <taxon>Segetibacter</taxon>
        <taxon>environmental samples</taxon>
    </lineage>
</organism>
<feature type="domain" description="GFO/IDH/MocA-like oxidoreductase" evidence="2">
    <location>
        <begin position="165"/>
        <end position="296"/>
    </location>
</feature>
<dbReference type="AlphaFoldDB" id="A0A6J4SMI9"/>
<dbReference type="PANTHER" id="PTHR43708">
    <property type="entry name" value="CONSERVED EXPRESSED OXIDOREDUCTASE (EUROFUNG)"/>
    <property type="match status" value="1"/>
</dbReference>
<dbReference type="GO" id="GO:0000166">
    <property type="term" value="F:nucleotide binding"/>
    <property type="evidence" value="ECO:0007669"/>
    <property type="project" value="InterPro"/>
</dbReference>